<evidence type="ECO:0000256" key="1">
    <source>
        <dbReference type="ARBA" id="ARBA00004609"/>
    </source>
</evidence>
<dbReference type="InterPro" id="IPR009496">
    <property type="entry name" value="RGM_C"/>
</dbReference>
<dbReference type="Pfam" id="PF06534">
    <property type="entry name" value="RGM_C"/>
    <property type="match status" value="1"/>
</dbReference>
<keyword evidence="4" id="KW-0336">GPI-anchor</keyword>
<dbReference type="Gene3D" id="3.40.1000.10">
    <property type="entry name" value="Mog1/PsbP, alpha/beta/alpha sandwich"/>
    <property type="match status" value="1"/>
</dbReference>
<evidence type="ECO:0000256" key="6">
    <source>
        <dbReference type="ARBA" id="ARBA00023136"/>
    </source>
</evidence>
<dbReference type="EMBL" id="JARBDR010000903">
    <property type="protein sequence ID" value="KAJ8304095.1"/>
    <property type="molecule type" value="Genomic_DNA"/>
</dbReference>
<dbReference type="Proteomes" id="UP001217089">
    <property type="component" value="Unassembled WGS sequence"/>
</dbReference>
<evidence type="ECO:0000259" key="10">
    <source>
        <dbReference type="Pfam" id="PF06535"/>
    </source>
</evidence>
<dbReference type="InterPro" id="IPR040287">
    <property type="entry name" value="RGM"/>
</dbReference>
<name>A0ABQ9EL28_TEGGR</name>
<evidence type="ECO:0000256" key="3">
    <source>
        <dbReference type="ARBA" id="ARBA00022475"/>
    </source>
</evidence>
<comment type="caution">
    <text evidence="11">The sequence shown here is derived from an EMBL/GenBank/DDBJ whole genome shotgun (WGS) entry which is preliminary data.</text>
</comment>
<keyword evidence="5" id="KW-0732">Signal</keyword>
<gene>
    <name evidence="11" type="ORF">KUTeg_017678</name>
</gene>
<keyword evidence="3" id="KW-1003">Cell membrane</keyword>
<keyword evidence="12" id="KW-1185">Reference proteome</keyword>
<dbReference type="InterPro" id="IPR010536">
    <property type="entry name" value="RGM_N"/>
</dbReference>
<keyword evidence="7" id="KW-0325">Glycoprotein</keyword>
<sequence>MESDDVCIPLRTYYICLISNKKGCKGNIKYHSMFNGIKNQLRNKNCTIEGPVSSKDPSNNSGPFVGETLMCNYPGKKIHRVCSLFGDPHLITFKNEFQTCKIKGAWPLINNRHLTVQVTNDLVVENGAATATSQLTIVIKKNIDCAADSFVTYQAQNDYLPSTFDDGHIHYGPDRSVQLIEKSPGKHVEIFLRYIDTMISVQRIGQYFTFAIKMPEEVINSSEENNLELCVTGCPKSEIIQYQEIIAKNQNKVLEISTKQGENIVISRSDALELCRKAELTDFYLDSCVFDLLTTGDKNFTTAAHRAWQDSVSMMPTIKATQENRTDLKVHDDRYFNHASSSWTSSQSSFRITLVTILCILMQLAILDCVSKGNNFISHLNKFF</sequence>
<evidence type="ECO:0000313" key="12">
    <source>
        <dbReference type="Proteomes" id="UP001217089"/>
    </source>
</evidence>
<comment type="similarity">
    <text evidence="2">Belongs to the repulsive guidance molecule (RGM) family.</text>
</comment>
<comment type="subcellular location">
    <subcellularLocation>
        <location evidence="1">Cell membrane</location>
        <topology evidence="1">Lipid-anchor</topology>
        <topology evidence="1">GPI-anchor</topology>
    </subcellularLocation>
</comment>
<evidence type="ECO:0000259" key="9">
    <source>
        <dbReference type="Pfam" id="PF06534"/>
    </source>
</evidence>
<dbReference type="Pfam" id="PF06535">
    <property type="entry name" value="RGM_N"/>
    <property type="match status" value="1"/>
</dbReference>
<evidence type="ECO:0000256" key="2">
    <source>
        <dbReference type="ARBA" id="ARBA00005321"/>
    </source>
</evidence>
<evidence type="ECO:0000256" key="8">
    <source>
        <dbReference type="ARBA" id="ARBA00023288"/>
    </source>
</evidence>
<organism evidence="11 12">
    <name type="scientific">Tegillarca granosa</name>
    <name type="common">Malaysian cockle</name>
    <name type="synonym">Anadara granosa</name>
    <dbReference type="NCBI Taxonomy" id="220873"/>
    <lineage>
        <taxon>Eukaryota</taxon>
        <taxon>Metazoa</taxon>
        <taxon>Spiralia</taxon>
        <taxon>Lophotrochozoa</taxon>
        <taxon>Mollusca</taxon>
        <taxon>Bivalvia</taxon>
        <taxon>Autobranchia</taxon>
        <taxon>Pteriomorphia</taxon>
        <taxon>Arcoida</taxon>
        <taxon>Arcoidea</taxon>
        <taxon>Arcidae</taxon>
        <taxon>Tegillarca</taxon>
    </lineage>
</organism>
<protein>
    <recommendedName>
        <fullName evidence="13">Repulsive guidance molecule A</fullName>
    </recommendedName>
</protein>
<feature type="domain" description="Repulsive guidance molecule N-terminal" evidence="10">
    <location>
        <begin position="3"/>
        <end position="46"/>
    </location>
</feature>
<evidence type="ECO:0000256" key="5">
    <source>
        <dbReference type="ARBA" id="ARBA00022729"/>
    </source>
</evidence>
<evidence type="ECO:0000256" key="4">
    <source>
        <dbReference type="ARBA" id="ARBA00022622"/>
    </source>
</evidence>
<keyword evidence="6" id="KW-0472">Membrane</keyword>
<keyword evidence="8" id="KW-0449">Lipoprotein</keyword>
<dbReference type="PANTHER" id="PTHR31428">
    <property type="entry name" value="RGM DOMAIN FAMILY MEMBER DRAG-1"/>
    <property type="match status" value="1"/>
</dbReference>
<evidence type="ECO:0000313" key="11">
    <source>
        <dbReference type="EMBL" id="KAJ8304095.1"/>
    </source>
</evidence>
<proteinExistence type="inferred from homology"/>
<evidence type="ECO:0000256" key="7">
    <source>
        <dbReference type="ARBA" id="ARBA00023180"/>
    </source>
</evidence>
<reference evidence="11 12" key="1">
    <citation type="submission" date="2022-12" db="EMBL/GenBank/DDBJ databases">
        <title>Chromosome-level genome of Tegillarca granosa.</title>
        <authorList>
            <person name="Kim J."/>
        </authorList>
    </citation>
    <scope>NUCLEOTIDE SEQUENCE [LARGE SCALE GENOMIC DNA]</scope>
    <source>
        <strain evidence="11">Teg-2019</strain>
        <tissue evidence="11">Adductor muscle</tissue>
    </source>
</reference>
<evidence type="ECO:0008006" key="13">
    <source>
        <dbReference type="Google" id="ProtNLM"/>
    </source>
</evidence>
<accession>A0ABQ9EL28</accession>
<dbReference type="PANTHER" id="PTHR31428:SF6">
    <property type="entry name" value="REPULSIVE GUIDANCE MOLECULE B HOMOLOG DRAG-1"/>
    <property type="match status" value="1"/>
</dbReference>
<feature type="domain" description="Repulsive guidance molecule C-terminal" evidence="9">
    <location>
        <begin position="80"/>
        <end position="316"/>
    </location>
</feature>